<proteinExistence type="predicted"/>
<keyword evidence="2" id="KW-1185">Reference proteome</keyword>
<reference evidence="1 2" key="1">
    <citation type="submission" date="2020-08" db="EMBL/GenBank/DDBJ databases">
        <authorList>
            <person name="Ren C."/>
            <person name="Gu Y."/>
            <person name="Xu Y."/>
        </authorList>
    </citation>
    <scope>NUCLEOTIDE SEQUENCE [LARGE SCALE GENOMIC DNA]</scope>
    <source>
        <strain evidence="1 2">LBM18003</strain>
    </source>
</reference>
<dbReference type="Proteomes" id="UP000516046">
    <property type="component" value="Chromosome"/>
</dbReference>
<accession>A0A7G9WGP7</accession>
<name>A0A7G9WGP7_9FIRM</name>
<dbReference type="EMBL" id="CP060696">
    <property type="protein sequence ID" value="QNO17859.1"/>
    <property type="molecule type" value="Genomic_DNA"/>
</dbReference>
<dbReference type="KEGG" id="caml:H6X83_13230"/>
<organism evidence="1 2">
    <name type="scientific">Caproicibacterium amylolyticum</name>
    <dbReference type="NCBI Taxonomy" id="2766537"/>
    <lineage>
        <taxon>Bacteria</taxon>
        <taxon>Bacillati</taxon>
        <taxon>Bacillota</taxon>
        <taxon>Clostridia</taxon>
        <taxon>Eubacteriales</taxon>
        <taxon>Oscillospiraceae</taxon>
        <taxon>Caproicibacterium</taxon>
    </lineage>
</organism>
<protein>
    <submittedName>
        <fullName evidence="1">Uncharacterized protein</fullName>
    </submittedName>
</protein>
<dbReference type="AlphaFoldDB" id="A0A7G9WGP7"/>
<sequence length="395" mass="44708">MDKLKTNIPVGLNSALSNPVLESALKQQATIQRMINPPLMSALMVQQNFVAKQAIAMQPAISVSEMVSKSLAPALSSLANEASRALQTSLPRFDYLAESLVKSIQPLQISLSKMDYLTDSIRAMTSGLQSLSDTLIPMTKQMSQITQGFTDAFRFQISGLVRAIPPIDFSQFSEAFAHMRNFEEKNNLLRKFGWLLVSELPEEIVDNIYERRTEITQEEVDTLIVQHFRNNRCAALKQIVNGWSGPSYFESRKNVFHEALIGHSRRMFNSSTTILSLHFEGIVTDFVRENMANPMYRGEKALQSVTDLALEMPMNVMPFTDWIICRCVLDCVDKTYTENFSPADPDSCPNNSRHKIAHGHATEKETEANSLRRFIYMNEMYKLFLCLESKIQVVA</sequence>
<dbReference type="RefSeq" id="WP_212506923.1">
    <property type="nucleotide sequence ID" value="NZ_CP060696.1"/>
</dbReference>
<evidence type="ECO:0000313" key="1">
    <source>
        <dbReference type="EMBL" id="QNO17859.1"/>
    </source>
</evidence>
<gene>
    <name evidence="1" type="ORF">H6X83_13230</name>
</gene>
<evidence type="ECO:0000313" key="2">
    <source>
        <dbReference type="Proteomes" id="UP000516046"/>
    </source>
</evidence>